<dbReference type="GO" id="GO:0003677">
    <property type="term" value="F:DNA binding"/>
    <property type="evidence" value="ECO:0007669"/>
    <property type="project" value="InterPro"/>
</dbReference>
<dbReference type="Pfam" id="PF20432">
    <property type="entry name" value="Xre-like-HTH"/>
    <property type="match status" value="1"/>
</dbReference>
<name>A0A7X3KQH5_9GAMM</name>
<dbReference type="EMBL" id="WTKP01000006">
    <property type="protein sequence ID" value="MWJ28514.1"/>
    <property type="molecule type" value="Genomic_DNA"/>
</dbReference>
<evidence type="ECO:0000313" key="4">
    <source>
        <dbReference type="Proteomes" id="UP000437638"/>
    </source>
</evidence>
<dbReference type="InterPro" id="IPR024467">
    <property type="entry name" value="Xre/MbcA/ParS-like_toxin-bd"/>
</dbReference>
<evidence type="ECO:0000259" key="1">
    <source>
        <dbReference type="Pfam" id="PF09722"/>
    </source>
</evidence>
<gene>
    <name evidence="3" type="ORF">GPM19_09900</name>
</gene>
<evidence type="ECO:0000259" key="2">
    <source>
        <dbReference type="Pfam" id="PF20432"/>
    </source>
</evidence>
<dbReference type="InterPro" id="IPR046847">
    <property type="entry name" value="Xre-like_HTH"/>
</dbReference>
<dbReference type="Proteomes" id="UP000437638">
    <property type="component" value="Unassembled WGS sequence"/>
</dbReference>
<protein>
    <submittedName>
        <fullName evidence="3">DUF2384 domain-containing protein</fullName>
    </submittedName>
</protein>
<dbReference type="Pfam" id="PF09722">
    <property type="entry name" value="Xre_MbcA_ParS_C"/>
    <property type="match status" value="1"/>
</dbReference>
<accession>A0A7X3KQH5</accession>
<keyword evidence="4" id="KW-1185">Reference proteome</keyword>
<dbReference type="AlphaFoldDB" id="A0A7X3KQH5"/>
<dbReference type="NCBIfam" id="TIGR02293">
    <property type="entry name" value="TAS_TIGR02293"/>
    <property type="match status" value="1"/>
</dbReference>
<comment type="caution">
    <text evidence="3">The sequence shown here is derived from an EMBL/GenBank/DDBJ whole genome shotgun (WGS) entry which is preliminary data.</text>
</comment>
<feature type="domain" description="Antitoxin Xre/MbcA/ParS-like toxin-binding" evidence="1">
    <location>
        <begin position="86"/>
        <end position="135"/>
    </location>
</feature>
<dbReference type="InterPro" id="IPR011979">
    <property type="entry name" value="Antitox_Xre"/>
</dbReference>
<feature type="domain" description="Antitoxin Xre-like helix-turn-helix" evidence="2">
    <location>
        <begin position="25"/>
        <end position="78"/>
    </location>
</feature>
<reference evidence="3 4" key="1">
    <citation type="submission" date="2019-12" db="EMBL/GenBank/DDBJ databases">
        <title>Halomonas rutogse sp. nov. isolated from two lakes on Tibetan Plateau.</title>
        <authorList>
            <person name="Gao P."/>
        </authorList>
    </citation>
    <scope>NUCLEOTIDE SEQUENCE [LARGE SCALE GENOMIC DNA]</scope>
    <source>
        <strain evidence="3 4">ZH2S</strain>
    </source>
</reference>
<dbReference type="RefSeq" id="WP_160418871.1">
    <property type="nucleotide sequence ID" value="NZ_WTKP01000006.1"/>
</dbReference>
<proteinExistence type="predicted"/>
<evidence type="ECO:0000313" key="3">
    <source>
        <dbReference type="EMBL" id="MWJ28514.1"/>
    </source>
</evidence>
<sequence>MEALDIELEEEVALLMGGRRGVRTDELIRQGVPLAALERLAQHGVDVARLGIIKPRTLSHRRAKGEALSPEEGDRLYRASKIILLAEEIFGSQEKAAKWLKKPRRALGNLSALQAIATTPGYAAAEELLEQLRHGFAA</sequence>
<organism evidence="3 4">
    <name type="scientific">Vreelandella zhuhanensis</name>
    <dbReference type="NCBI Taxonomy" id="2684210"/>
    <lineage>
        <taxon>Bacteria</taxon>
        <taxon>Pseudomonadati</taxon>
        <taxon>Pseudomonadota</taxon>
        <taxon>Gammaproteobacteria</taxon>
        <taxon>Oceanospirillales</taxon>
        <taxon>Halomonadaceae</taxon>
        <taxon>Vreelandella</taxon>
    </lineage>
</organism>